<gene>
    <name evidence="1" type="ORF">ACG02S_03695</name>
</gene>
<accession>A0ABW7EHZ4</accession>
<evidence type="ECO:0000313" key="2">
    <source>
        <dbReference type="Proteomes" id="UP001606300"/>
    </source>
</evidence>
<reference evidence="1 2" key="1">
    <citation type="submission" date="2024-09" db="EMBL/GenBank/DDBJ databases">
        <title>Novel species of the genus Pelomonas and Roseateles isolated from streams.</title>
        <authorList>
            <person name="Lu H."/>
        </authorList>
    </citation>
    <scope>NUCLEOTIDE SEQUENCE [LARGE SCALE GENOMIC DNA]</scope>
    <source>
        <strain evidence="1 2">DC23W</strain>
    </source>
</reference>
<dbReference type="RefSeq" id="WP_394469094.1">
    <property type="nucleotide sequence ID" value="NZ_JBIGHY010000001.1"/>
</dbReference>
<dbReference type="EMBL" id="JBIGHY010000001">
    <property type="protein sequence ID" value="MFG6412999.1"/>
    <property type="molecule type" value="Genomic_DNA"/>
</dbReference>
<sequence>MTPEPFAVRMPPEVRSVRVGAHDLVFIDDFLADPQPLLNAAWRASYAPCPGGAERKGYPGVRAPVPAGYSAELTALMEPLLRQNFGVPGELPLRKSECAFSLTTLPPEALGPLQRTPHFDASTPHHMAVLLYLCGPEHGGTAFYRHKATGVQQVTADNREDFLARYNDELAAQPPAPRYFDDSDAHFEFLGRIPARFNRLVVYRGSLLHSALVNPQRLSANPNTGRLTVNSFYDF</sequence>
<comment type="caution">
    <text evidence="1">The sequence shown here is derived from an EMBL/GenBank/DDBJ whole genome shotgun (WGS) entry which is preliminary data.</text>
</comment>
<dbReference type="InterPro" id="IPR045617">
    <property type="entry name" value="DUF6445"/>
</dbReference>
<protein>
    <submittedName>
        <fullName evidence="1">DUF6445 family protein</fullName>
    </submittedName>
</protein>
<dbReference type="Proteomes" id="UP001606300">
    <property type="component" value="Unassembled WGS sequence"/>
</dbReference>
<keyword evidence="2" id="KW-1185">Reference proteome</keyword>
<dbReference type="Pfam" id="PF20043">
    <property type="entry name" value="DUF6445"/>
    <property type="match status" value="1"/>
</dbReference>
<organism evidence="1 2">
    <name type="scientific">Pelomonas dachongensis</name>
    <dbReference type="NCBI Taxonomy" id="3299029"/>
    <lineage>
        <taxon>Bacteria</taxon>
        <taxon>Pseudomonadati</taxon>
        <taxon>Pseudomonadota</taxon>
        <taxon>Betaproteobacteria</taxon>
        <taxon>Burkholderiales</taxon>
        <taxon>Sphaerotilaceae</taxon>
        <taxon>Roseateles</taxon>
    </lineage>
</organism>
<name>A0ABW7EHZ4_9BURK</name>
<proteinExistence type="predicted"/>
<evidence type="ECO:0000313" key="1">
    <source>
        <dbReference type="EMBL" id="MFG6412999.1"/>
    </source>
</evidence>